<dbReference type="InterPro" id="IPR052519">
    <property type="entry name" value="Euk-type_GlcNAc_Kinase"/>
</dbReference>
<keyword evidence="2" id="KW-1185">Reference proteome</keyword>
<name>A0A133Q4I8_9BACT</name>
<dbReference type="SUPFAM" id="SSF53067">
    <property type="entry name" value="Actin-like ATPase domain"/>
    <property type="match status" value="2"/>
</dbReference>
<dbReference type="Gene3D" id="1.10.720.160">
    <property type="match status" value="1"/>
</dbReference>
<dbReference type="STRING" id="28128.HMPREF3226_01710"/>
<evidence type="ECO:0008006" key="3">
    <source>
        <dbReference type="Google" id="ProtNLM"/>
    </source>
</evidence>
<comment type="caution">
    <text evidence="1">The sequence shown here is derived from an EMBL/GenBank/DDBJ whole genome shotgun (WGS) entry which is preliminary data.</text>
</comment>
<accession>A0A133Q4I8</accession>
<dbReference type="RefSeq" id="WP_060940890.1">
    <property type="nucleotide sequence ID" value="NZ_JAIHUT010000010.1"/>
</dbReference>
<dbReference type="InterPro" id="IPR043129">
    <property type="entry name" value="ATPase_NBD"/>
</dbReference>
<dbReference type="EMBL" id="LRQG01000132">
    <property type="protein sequence ID" value="KXA37790.1"/>
    <property type="molecule type" value="Genomic_DNA"/>
</dbReference>
<sequence length="295" mass="32866">MILVADSGSTKTDWVLAPDTCSSNKSDHSFTKVKTQGINPFHQSMDRIEAIMQNELITHLSNEMGTDSPLNAISSVAFYGAGCNEASIPMMTDIMQKLFPTATIDVASDMLGAARALFGDEQGVACILGTGSNSCYYDGRKMLRNIPPLGYILGDEGGGASMGKLFLNGIFKGTISNEIRDRYLENEGFVYTDVIEAVYRKPLPHRFLASISKFILKNISELELQDLVRRNFDLFFKNNIRQYDDFGNMKISAIGSIAHYFKNLFIEIAKDNDYEVIDVVQSPLEGLLSYHQQHR</sequence>
<dbReference type="PANTHER" id="PTHR43190">
    <property type="entry name" value="N-ACETYL-D-GLUCOSAMINE KINASE"/>
    <property type="match status" value="1"/>
</dbReference>
<dbReference type="Proteomes" id="UP000070533">
    <property type="component" value="Unassembled WGS sequence"/>
</dbReference>
<reference evidence="2" key="1">
    <citation type="submission" date="2016-01" db="EMBL/GenBank/DDBJ databases">
        <authorList>
            <person name="Mitreva M."/>
            <person name="Pepin K.H."/>
            <person name="Mihindukulasuriya K.A."/>
            <person name="Fulton R."/>
            <person name="Fronick C."/>
            <person name="O'Laughlin M."/>
            <person name="Miner T."/>
            <person name="Herter B."/>
            <person name="Rosa B.A."/>
            <person name="Cordes M."/>
            <person name="Tomlinson C."/>
            <person name="Wollam A."/>
            <person name="Palsikar V.B."/>
            <person name="Mardis E.R."/>
            <person name="Wilson R.K."/>
        </authorList>
    </citation>
    <scope>NUCLEOTIDE SEQUENCE [LARGE SCALE GENOMIC DNA]</scope>
    <source>
        <strain evidence="2">MJR7716</strain>
    </source>
</reference>
<evidence type="ECO:0000313" key="1">
    <source>
        <dbReference type="EMBL" id="KXA37790.1"/>
    </source>
</evidence>
<dbReference type="AlphaFoldDB" id="A0A133Q4I8"/>
<dbReference type="PATRIC" id="fig|28128.5.peg.1759"/>
<evidence type="ECO:0000313" key="2">
    <source>
        <dbReference type="Proteomes" id="UP000070533"/>
    </source>
</evidence>
<gene>
    <name evidence="1" type="ORF">HMPREF3226_01710</name>
</gene>
<organism evidence="1 2">
    <name type="scientific">Prevotella corporis</name>
    <dbReference type="NCBI Taxonomy" id="28128"/>
    <lineage>
        <taxon>Bacteria</taxon>
        <taxon>Pseudomonadati</taxon>
        <taxon>Bacteroidota</taxon>
        <taxon>Bacteroidia</taxon>
        <taxon>Bacteroidales</taxon>
        <taxon>Prevotellaceae</taxon>
        <taxon>Prevotella</taxon>
    </lineage>
</organism>
<dbReference type="Gene3D" id="3.30.420.40">
    <property type="match status" value="2"/>
</dbReference>
<dbReference type="eggNOG" id="COG2971">
    <property type="taxonomic scope" value="Bacteria"/>
</dbReference>
<proteinExistence type="predicted"/>
<dbReference type="PANTHER" id="PTHR43190:SF3">
    <property type="entry name" value="N-ACETYL-D-GLUCOSAMINE KINASE"/>
    <property type="match status" value="1"/>
</dbReference>
<dbReference type="OrthoDB" id="871343at2"/>
<protein>
    <recommendedName>
        <fullName evidence="3">BadF/BadG/BcrA/BcrD ATPase family protein</fullName>
    </recommendedName>
</protein>
<dbReference type="CDD" id="cd24079">
    <property type="entry name" value="ASKHA_NBD_PG1100-like"/>
    <property type="match status" value="1"/>
</dbReference>